<gene>
    <name evidence="12" type="ORF">OKA04_05370</name>
</gene>
<evidence type="ECO:0000256" key="3">
    <source>
        <dbReference type="ARBA" id="ARBA00022723"/>
    </source>
</evidence>
<evidence type="ECO:0000256" key="5">
    <source>
        <dbReference type="ARBA" id="ARBA00022833"/>
    </source>
</evidence>
<dbReference type="InterPro" id="IPR045090">
    <property type="entry name" value="Pept_M3A_M3B"/>
</dbReference>
<dbReference type="EC" id="3.4.24.70" evidence="8"/>
<protein>
    <recommendedName>
        <fullName evidence="8">oligopeptidase A</fullName>
        <ecNumber evidence="8">3.4.24.70</ecNumber>
    </recommendedName>
</protein>
<evidence type="ECO:0000256" key="1">
    <source>
        <dbReference type="ARBA" id="ARBA00006040"/>
    </source>
</evidence>
<organism evidence="12 13">
    <name type="scientific">Luteolibacter flavescens</name>
    <dbReference type="NCBI Taxonomy" id="1859460"/>
    <lineage>
        <taxon>Bacteria</taxon>
        <taxon>Pseudomonadati</taxon>
        <taxon>Verrucomicrobiota</taxon>
        <taxon>Verrucomicrobiia</taxon>
        <taxon>Verrucomicrobiales</taxon>
        <taxon>Verrucomicrobiaceae</taxon>
        <taxon>Luteolibacter</taxon>
    </lineage>
</organism>
<comment type="caution">
    <text evidence="12">The sequence shown here is derived from an EMBL/GenBank/DDBJ whole genome shotgun (WGS) entry which is preliminary data.</text>
</comment>
<dbReference type="SUPFAM" id="SSF55486">
    <property type="entry name" value="Metalloproteases ('zincins'), catalytic domain"/>
    <property type="match status" value="1"/>
</dbReference>
<dbReference type="PANTHER" id="PTHR43660">
    <property type="entry name" value="DIPEPTIDYL CARBOXYPEPTIDASE"/>
    <property type="match status" value="1"/>
</dbReference>
<keyword evidence="6 9" id="KW-0482">Metalloprotease</keyword>
<dbReference type="RefSeq" id="WP_264500109.1">
    <property type="nucleotide sequence ID" value="NZ_JAPDDS010000002.1"/>
</dbReference>
<dbReference type="PANTHER" id="PTHR43660:SF1">
    <property type="entry name" value="DIPEPTIDYL CARBOXYPEPTIDASE"/>
    <property type="match status" value="1"/>
</dbReference>
<dbReference type="InterPro" id="IPR001567">
    <property type="entry name" value="Pept_M3A_M3B_dom"/>
</dbReference>
<evidence type="ECO:0000256" key="2">
    <source>
        <dbReference type="ARBA" id="ARBA00022670"/>
    </source>
</evidence>
<evidence type="ECO:0000256" key="4">
    <source>
        <dbReference type="ARBA" id="ARBA00022801"/>
    </source>
</evidence>
<dbReference type="Pfam" id="PF01432">
    <property type="entry name" value="Peptidase_M3"/>
    <property type="match status" value="1"/>
</dbReference>
<evidence type="ECO:0000256" key="9">
    <source>
        <dbReference type="RuleBase" id="RU003435"/>
    </source>
</evidence>
<dbReference type="Gene3D" id="1.10.1370.10">
    <property type="entry name" value="Neurolysin, domain 3"/>
    <property type="match status" value="1"/>
</dbReference>
<dbReference type="Gene3D" id="1.20.1050.40">
    <property type="entry name" value="Endopeptidase. Chain P, domain 1"/>
    <property type="match status" value="1"/>
</dbReference>
<dbReference type="Pfam" id="PF19310">
    <property type="entry name" value="TOP_N"/>
    <property type="match status" value="1"/>
</dbReference>
<proteinExistence type="inferred from homology"/>
<keyword evidence="3 9" id="KW-0479">Metal-binding</keyword>
<dbReference type="InterPro" id="IPR045666">
    <property type="entry name" value="OpdA_N"/>
</dbReference>
<comment type="cofactor">
    <cofactor evidence="9">
        <name>Zn(2+)</name>
        <dbReference type="ChEBI" id="CHEBI:29105"/>
    </cofactor>
    <text evidence="9">Binds 1 zinc ion.</text>
</comment>
<keyword evidence="2 9" id="KW-0645">Protease</keyword>
<dbReference type="EMBL" id="JAPDDS010000002">
    <property type="protein sequence ID" value="MCW1884150.1"/>
    <property type="molecule type" value="Genomic_DNA"/>
</dbReference>
<keyword evidence="4 9" id="KW-0378">Hydrolase</keyword>
<feature type="domain" description="Oligopeptidase A N-terminal" evidence="11">
    <location>
        <begin position="46"/>
        <end position="149"/>
    </location>
</feature>
<evidence type="ECO:0000259" key="10">
    <source>
        <dbReference type="Pfam" id="PF01432"/>
    </source>
</evidence>
<sequence length="721" mass="80894">MHPFLDEGFHVRWSTLVPEAVEPDIRKALEIAKANLDAVCAVTPAEATYENTFGAFEKASDLLSLGWGRLNHLDSVCDEPAQRAALNAMLPEVSEFFASIPLNEKLWAVLKAFGESPAVAALGPVEKRFVEETMLDFVQSGADLPEDQKARVAAVEAELSKLTKQYSEHVLDATNAWDLLIEDESKLAGLPASAKAAALANAKAKGLATDEKPAWRFTLQMPSMFPLMQHLDDEGIRRQVWEASVKVAGEGELDNTQLVWEILKLRKEKAAILGHDHFADLTLQRRMARNGATALKFTEDLHDRIEAPFQAEYRSLCDYKGKKTGEPVDGLQPWEFAYWSEKRRQEEYDLDDEALRPYFPVDRVMSGMFDLCSQLFGITIHEREAAYFERGSDSQSSSDSQLPEVWHPEVKFYDLLDTKSGEHLGSFYADWHPRESKRGGAWMNCLFTGHPGGNGAAREAHLGLIIGNMSPPVDGKQALLTHGEVETIFHEFGHLLHGLLSDVSVRSLAGTNVPWDFVELPSQIMENFCWDRRSLDYFAKHHETGATIPDDLYDRMIAAKNYMSATGFMRQLAFGKLDLELHTSLDRYVGRDLDEVDREILSSYRVPMKTDSPSMARRFNHLFSSPTGYAAGYYSYKWAEVLDADAFTRFQENGVIDPESGADFREHILSKGNSEPVDELFRRFMGRDPELEPLLQRSGLAGAAMVDGRSEIADERQEAGV</sequence>
<comment type="catalytic activity">
    <reaction evidence="7">
        <text>Hydrolysis of oligopeptides, with broad specificity. Gly or Ala commonly occur as P1 or P1' residues, but more distant residues are also important, as is shown by the fact that Z-Gly-Pro-Gly-|-Gly-Pro-Ala is cleaved, but not Z-(Gly)(5).</text>
        <dbReference type="EC" id="3.4.24.70"/>
    </reaction>
</comment>
<dbReference type="InterPro" id="IPR024080">
    <property type="entry name" value="Neurolysin/TOP_N"/>
</dbReference>
<dbReference type="InterPro" id="IPR034005">
    <property type="entry name" value="M3A_DCP"/>
</dbReference>
<evidence type="ECO:0000313" key="13">
    <source>
        <dbReference type="Proteomes" id="UP001207930"/>
    </source>
</evidence>
<evidence type="ECO:0000259" key="11">
    <source>
        <dbReference type="Pfam" id="PF19310"/>
    </source>
</evidence>
<feature type="domain" description="Peptidase M3A/M3B catalytic" evidence="10">
    <location>
        <begin position="227"/>
        <end position="699"/>
    </location>
</feature>
<evidence type="ECO:0000256" key="6">
    <source>
        <dbReference type="ARBA" id="ARBA00023049"/>
    </source>
</evidence>
<dbReference type="Gene3D" id="3.40.390.10">
    <property type="entry name" value="Collagenase (Catalytic Domain)"/>
    <property type="match status" value="1"/>
</dbReference>
<keyword evidence="13" id="KW-1185">Reference proteome</keyword>
<comment type="similarity">
    <text evidence="1 9">Belongs to the peptidase M3 family.</text>
</comment>
<dbReference type="CDD" id="cd06456">
    <property type="entry name" value="M3A_DCP"/>
    <property type="match status" value="1"/>
</dbReference>
<evidence type="ECO:0000313" key="12">
    <source>
        <dbReference type="EMBL" id="MCW1884150.1"/>
    </source>
</evidence>
<reference evidence="12 13" key="1">
    <citation type="submission" date="2022-10" db="EMBL/GenBank/DDBJ databases">
        <title>Luteolibacter flavescens strain MCCC 1K03193, whole genome shotgun sequencing project.</title>
        <authorList>
            <person name="Zhao G."/>
            <person name="Shen L."/>
        </authorList>
    </citation>
    <scope>NUCLEOTIDE SEQUENCE [LARGE SCALE GENOMIC DNA]</scope>
    <source>
        <strain evidence="12 13">MCCC 1K03193</strain>
    </source>
</reference>
<name>A0ABT3FKS0_9BACT</name>
<accession>A0ABT3FKS0</accession>
<dbReference type="InterPro" id="IPR024079">
    <property type="entry name" value="MetalloPept_cat_dom_sf"/>
</dbReference>
<evidence type="ECO:0000256" key="7">
    <source>
        <dbReference type="ARBA" id="ARBA00024603"/>
    </source>
</evidence>
<dbReference type="InterPro" id="IPR024077">
    <property type="entry name" value="Neurolysin/TOP_dom2"/>
</dbReference>
<evidence type="ECO:0000256" key="8">
    <source>
        <dbReference type="ARBA" id="ARBA00026100"/>
    </source>
</evidence>
<dbReference type="Proteomes" id="UP001207930">
    <property type="component" value="Unassembled WGS sequence"/>
</dbReference>
<keyword evidence="5 9" id="KW-0862">Zinc</keyword>